<feature type="transmembrane region" description="Helical" evidence="1">
    <location>
        <begin position="61"/>
        <end position="81"/>
    </location>
</feature>
<dbReference type="EMBL" id="SORX01000010">
    <property type="protein sequence ID" value="TFD99435.1"/>
    <property type="molecule type" value="Genomic_DNA"/>
</dbReference>
<keyword evidence="1" id="KW-1133">Transmembrane helix</keyword>
<dbReference type="OrthoDB" id="2429151at2"/>
<protein>
    <submittedName>
        <fullName evidence="2">Uncharacterized protein</fullName>
    </submittedName>
</protein>
<keyword evidence="3" id="KW-1185">Reference proteome</keyword>
<proteinExistence type="predicted"/>
<evidence type="ECO:0000313" key="3">
    <source>
        <dbReference type="Proteomes" id="UP000297776"/>
    </source>
</evidence>
<keyword evidence="1" id="KW-0472">Membrane</keyword>
<accession>A0A4Y8L9V8</accession>
<name>A0A4Y8L9V8_9BACL</name>
<organism evidence="2 3">
    <name type="scientific">Jeotgalibacillus salarius</name>
    <dbReference type="NCBI Taxonomy" id="546023"/>
    <lineage>
        <taxon>Bacteria</taxon>
        <taxon>Bacillati</taxon>
        <taxon>Bacillota</taxon>
        <taxon>Bacilli</taxon>
        <taxon>Bacillales</taxon>
        <taxon>Caryophanaceae</taxon>
        <taxon>Jeotgalibacillus</taxon>
    </lineage>
</organism>
<dbReference type="AlphaFoldDB" id="A0A4Y8L9V8"/>
<comment type="caution">
    <text evidence="2">The sequence shown here is derived from an EMBL/GenBank/DDBJ whole genome shotgun (WGS) entry which is preliminary data.</text>
</comment>
<dbReference type="Proteomes" id="UP000297776">
    <property type="component" value="Unassembled WGS sequence"/>
</dbReference>
<evidence type="ECO:0000313" key="2">
    <source>
        <dbReference type="EMBL" id="TFD99435.1"/>
    </source>
</evidence>
<sequence length="90" mass="9713">MTRGRLNGLIISSMILAATGFILLFFSVNFGTSLADKWLFQQGGADTATYLIIIESYINNFIVAGGILLGIGLATIIFSYYKILSAGELK</sequence>
<gene>
    <name evidence="2" type="ORF">E2626_14345</name>
</gene>
<keyword evidence="1" id="KW-0812">Transmembrane</keyword>
<dbReference type="RefSeq" id="WP_134382477.1">
    <property type="nucleotide sequence ID" value="NZ_SORX01000010.1"/>
</dbReference>
<feature type="transmembrane region" description="Helical" evidence="1">
    <location>
        <begin position="7"/>
        <end position="28"/>
    </location>
</feature>
<evidence type="ECO:0000256" key="1">
    <source>
        <dbReference type="SAM" id="Phobius"/>
    </source>
</evidence>
<reference evidence="2 3" key="1">
    <citation type="submission" date="2019-03" db="EMBL/GenBank/DDBJ databases">
        <authorList>
            <person name="Yang Y."/>
        </authorList>
    </citation>
    <scope>NUCLEOTIDE SEQUENCE [LARGE SCALE GENOMIC DNA]</scope>
    <source>
        <strain evidence="2 3">ASL-1</strain>
    </source>
</reference>